<accession>A0A1B7MHF3</accession>
<name>A0A1B7MHF3_9AGAM</name>
<reference evidence="2 3" key="1">
    <citation type="submission" date="2016-06" db="EMBL/GenBank/DDBJ databases">
        <title>Comparative genomics of the ectomycorrhizal sister species Rhizopogon vinicolor and Rhizopogon vesiculosus (Basidiomycota: Boletales) reveals a divergence of the mating type B locus.</title>
        <authorList>
            <consortium name="DOE Joint Genome Institute"/>
            <person name="Mujic A.B."/>
            <person name="Kuo A."/>
            <person name="Tritt A."/>
            <person name="Lipzen A."/>
            <person name="Chen C."/>
            <person name="Johnson J."/>
            <person name="Sharma A."/>
            <person name="Barry K."/>
            <person name="Grigoriev I.V."/>
            <person name="Spatafora J.W."/>
        </authorList>
    </citation>
    <scope>NUCLEOTIDE SEQUENCE [LARGE SCALE GENOMIC DNA]</scope>
    <source>
        <strain evidence="2 3">AM-OR11-026</strain>
    </source>
</reference>
<evidence type="ECO:0000313" key="3">
    <source>
        <dbReference type="Proteomes" id="UP000092154"/>
    </source>
</evidence>
<dbReference type="AlphaFoldDB" id="A0A1B7MHF3"/>
<dbReference type="InParanoid" id="A0A1B7MHF3"/>
<feature type="compositionally biased region" description="Low complexity" evidence="1">
    <location>
        <begin position="25"/>
        <end position="38"/>
    </location>
</feature>
<evidence type="ECO:0000313" key="2">
    <source>
        <dbReference type="EMBL" id="OAX32030.1"/>
    </source>
</evidence>
<dbReference type="EMBL" id="KV449150">
    <property type="protein sequence ID" value="OAX32030.1"/>
    <property type="molecule type" value="Genomic_DNA"/>
</dbReference>
<feature type="region of interest" description="Disordered" evidence="1">
    <location>
        <begin position="83"/>
        <end position="104"/>
    </location>
</feature>
<sequence>MQNCISRAKAHKCSRLAENPPQIPSQTSVSSRAQSSSSYRLLANPLRRRIPIPEPDEVEEEIVLVESNIPHVVQDDKDPFILERVNVPAPPPPTPPAKRTRPSGNVYQTLNRRARPSLHRAVFIRNVQHAVIAREEEREEKEG</sequence>
<dbReference type="STRING" id="1314800.A0A1B7MHF3"/>
<keyword evidence="3" id="KW-1185">Reference proteome</keyword>
<proteinExistence type="predicted"/>
<gene>
    <name evidence="2" type="ORF">K503DRAFT_870378</name>
</gene>
<dbReference type="Proteomes" id="UP000092154">
    <property type="component" value="Unassembled WGS sequence"/>
</dbReference>
<protein>
    <submittedName>
        <fullName evidence="2">Uncharacterized protein</fullName>
    </submittedName>
</protein>
<feature type="region of interest" description="Disordered" evidence="1">
    <location>
        <begin position="1"/>
        <end position="40"/>
    </location>
</feature>
<evidence type="ECO:0000256" key="1">
    <source>
        <dbReference type="SAM" id="MobiDB-lite"/>
    </source>
</evidence>
<organism evidence="2 3">
    <name type="scientific">Rhizopogon vinicolor AM-OR11-026</name>
    <dbReference type="NCBI Taxonomy" id="1314800"/>
    <lineage>
        <taxon>Eukaryota</taxon>
        <taxon>Fungi</taxon>
        <taxon>Dikarya</taxon>
        <taxon>Basidiomycota</taxon>
        <taxon>Agaricomycotina</taxon>
        <taxon>Agaricomycetes</taxon>
        <taxon>Agaricomycetidae</taxon>
        <taxon>Boletales</taxon>
        <taxon>Suillineae</taxon>
        <taxon>Rhizopogonaceae</taxon>
        <taxon>Rhizopogon</taxon>
    </lineage>
</organism>